<evidence type="ECO:0000256" key="1">
    <source>
        <dbReference type="ARBA" id="ARBA00004776"/>
    </source>
</evidence>
<dbReference type="STRING" id="1236973.JCM9157_2076"/>
<comment type="similarity">
    <text evidence="2">Belongs to the glycosyltransferase 2 family.</text>
</comment>
<evidence type="ECO:0000256" key="2">
    <source>
        <dbReference type="ARBA" id="ARBA00006739"/>
    </source>
</evidence>
<dbReference type="PANTHER" id="PTHR43179:SF12">
    <property type="entry name" value="GALACTOFURANOSYLTRANSFERASE GLFT2"/>
    <property type="match status" value="1"/>
</dbReference>
<reference evidence="6 7" key="1">
    <citation type="journal article" date="2014" name="Genome Announc.">
        <title>Draft Genome Sequences of Three Alkaliphilic Bacillus Strains, Bacillus wakoensis JCM 9140T, Bacillus akibai JCM 9157T, and Bacillus hemicellulosilyticus JCM 9152T.</title>
        <authorList>
            <person name="Yuki M."/>
            <person name="Oshima K."/>
            <person name="Suda W."/>
            <person name="Oshida Y."/>
            <person name="Kitamura K."/>
            <person name="Iida T."/>
            <person name="Hattori M."/>
            <person name="Ohkuma M."/>
        </authorList>
    </citation>
    <scope>NUCLEOTIDE SEQUENCE [LARGE SCALE GENOMIC DNA]</scope>
    <source>
        <strain evidence="6 7">JCM 9157</strain>
    </source>
</reference>
<proteinExistence type="inferred from homology"/>
<dbReference type="GO" id="GO:0016757">
    <property type="term" value="F:glycosyltransferase activity"/>
    <property type="evidence" value="ECO:0007669"/>
    <property type="project" value="UniProtKB-KW"/>
</dbReference>
<dbReference type="RefSeq" id="WP_081734119.1">
    <property type="nucleotide sequence ID" value="NZ_BAUV01000013.1"/>
</dbReference>
<protein>
    <submittedName>
        <fullName evidence="6">Glycosyltransferase</fullName>
    </submittedName>
</protein>
<dbReference type="Proteomes" id="UP000018896">
    <property type="component" value="Unassembled WGS sequence"/>
</dbReference>
<evidence type="ECO:0000256" key="4">
    <source>
        <dbReference type="ARBA" id="ARBA00022679"/>
    </source>
</evidence>
<dbReference type="SUPFAM" id="SSF53448">
    <property type="entry name" value="Nucleotide-diphospho-sugar transferases"/>
    <property type="match status" value="1"/>
</dbReference>
<dbReference type="CDD" id="cd04186">
    <property type="entry name" value="GT_2_like_c"/>
    <property type="match status" value="1"/>
</dbReference>
<evidence type="ECO:0000256" key="3">
    <source>
        <dbReference type="ARBA" id="ARBA00022676"/>
    </source>
</evidence>
<dbReference type="InterPro" id="IPR001173">
    <property type="entry name" value="Glyco_trans_2-like"/>
</dbReference>
<accession>W4QSW8</accession>
<dbReference type="Gene3D" id="3.90.550.10">
    <property type="entry name" value="Spore Coat Polysaccharide Biosynthesis Protein SpsA, Chain A"/>
    <property type="match status" value="1"/>
</dbReference>
<dbReference type="Pfam" id="PF00535">
    <property type="entry name" value="Glycos_transf_2"/>
    <property type="match status" value="1"/>
</dbReference>
<organism evidence="6 7">
    <name type="scientific">Halalkalibacter akibai (strain ATCC 43226 / DSM 21942 / CIP 109018 / JCM 9157 / 1139)</name>
    <name type="common">Bacillus akibai</name>
    <dbReference type="NCBI Taxonomy" id="1236973"/>
    <lineage>
        <taxon>Bacteria</taxon>
        <taxon>Bacillati</taxon>
        <taxon>Bacillota</taxon>
        <taxon>Bacilli</taxon>
        <taxon>Bacillales</taxon>
        <taxon>Bacillaceae</taxon>
        <taxon>Halalkalibacter</taxon>
    </lineage>
</organism>
<keyword evidence="4 6" id="KW-0808">Transferase</keyword>
<comment type="caution">
    <text evidence="6">The sequence shown here is derived from an EMBL/GenBank/DDBJ whole genome shotgun (WGS) entry which is preliminary data.</text>
</comment>
<dbReference type="InterPro" id="IPR029044">
    <property type="entry name" value="Nucleotide-diphossugar_trans"/>
</dbReference>
<gene>
    <name evidence="6" type="ORF">JCM9157_2076</name>
</gene>
<sequence>MVDLTFVVINWNSGWMLDRCLPTLLKQDGCKVEVIVIDNDSSDNSLEILEQFKQQVKIVANKENTGYSRAANQGITLSSSRYVSIINPDVMLSPNYGYHIVKKMDENNAIGAATGKLIKYDFKTNKSLDVIDSTGIEKDKGYNMFDRGQNSEDLNYYDSKQHVFGVSGAAPLYRKEALESVSRSNEFFDEDFFAYKEDIDLSWRLNIFNWKCVFVPEAEGYHGRGFGAPVNKGLKEKIKFRRNQSLFLRKLSLRNHYCLLIKNLKLSELNFHIIKNEVSKFGYCLLFETKTLNALFELIPLLPKMLKKRKFLFDNAKKCKFD</sequence>
<evidence type="ECO:0000313" key="7">
    <source>
        <dbReference type="Proteomes" id="UP000018896"/>
    </source>
</evidence>
<name>W4QSW8_HALA3</name>
<evidence type="ECO:0000313" key="6">
    <source>
        <dbReference type="EMBL" id="GAE34987.1"/>
    </source>
</evidence>
<keyword evidence="3" id="KW-0328">Glycosyltransferase</keyword>
<comment type="pathway">
    <text evidence="1">Cell wall biogenesis; cell wall polysaccharide biosynthesis.</text>
</comment>
<keyword evidence="7" id="KW-1185">Reference proteome</keyword>
<dbReference type="eggNOG" id="COG1216">
    <property type="taxonomic scope" value="Bacteria"/>
</dbReference>
<evidence type="ECO:0000259" key="5">
    <source>
        <dbReference type="Pfam" id="PF00535"/>
    </source>
</evidence>
<dbReference type="EMBL" id="BAUV01000013">
    <property type="protein sequence ID" value="GAE34987.1"/>
    <property type="molecule type" value="Genomic_DNA"/>
</dbReference>
<dbReference type="PANTHER" id="PTHR43179">
    <property type="entry name" value="RHAMNOSYLTRANSFERASE WBBL"/>
    <property type="match status" value="1"/>
</dbReference>
<dbReference type="AlphaFoldDB" id="W4QSW8"/>
<feature type="domain" description="Glycosyltransferase 2-like" evidence="5">
    <location>
        <begin position="6"/>
        <end position="179"/>
    </location>
</feature>